<dbReference type="Pfam" id="PF01895">
    <property type="entry name" value="PhoU"/>
    <property type="match status" value="2"/>
</dbReference>
<feature type="transmembrane region" description="Helical" evidence="7">
    <location>
        <begin position="240"/>
        <end position="264"/>
    </location>
</feature>
<dbReference type="Pfam" id="PF02690">
    <property type="entry name" value="Na_Pi_cotrans"/>
    <property type="match status" value="2"/>
</dbReference>
<feature type="transmembrane region" description="Helical" evidence="7">
    <location>
        <begin position="130"/>
        <end position="153"/>
    </location>
</feature>
<dbReference type="PANTHER" id="PTHR10010">
    <property type="entry name" value="SOLUTE CARRIER FAMILY 34 SODIUM PHOSPHATE , MEMBER 2-RELATED"/>
    <property type="match status" value="1"/>
</dbReference>
<dbReference type="GO" id="GO:0044341">
    <property type="term" value="P:sodium-dependent phosphate transport"/>
    <property type="evidence" value="ECO:0007669"/>
    <property type="project" value="InterPro"/>
</dbReference>
<feature type="transmembrane region" description="Helical" evidence="7">
    <location>
        <begin position="6"/>
        <end position="27"/>
    </location>
</feature>
<feature type="transmembrane region" description="Helical" evidence="7">
    <location>
        <begin position="207"/>
        <end position="228"/>
    </location>
</feature>
<dbReference type="GO" id="GO:0005886">
    <property type="term" value="C:plasma membrane"/>
    <property type="evidence" value="ECO:0007669"/>
    <property type="project" value="UniProtKB-SubCell"/>
</dbReference>
<evidence type="ECO:0000256" key="4">
    <source>
        <dbReference type="ARBA" id="ARBA00022989"/>
    </source>
</evidence>
<dbReference type="NCBIfam" id="TIGR00704">
    <property type="entry name" value="NaPi_cotrn_rel"/>
    <property type="match status" value="1"/>
</dbReference>
<proteinExistence type="predicted"/>
<dbReference type="InterPro" id="IPR038078">
    <property type="entry name" value="PhoU-like_sf"/>
</dbReference>
<evidence type="ECO:0000256" key="1">
    <source>
        <dbReference type="ARBA" id="ARBA00004651"/>
    </source>
</evidence>
<dbReference type="EMBL" id="FMWK01000012">
    <property type="protein sequence ID" value="SCZ80125.1"/>
    <property type="molecule type" value="Genomic_DNA"/>
</dbReference>
<gene>
    <name evidence="9" type="ORF">SAMN02910350_02131</name>
</gene>
<dbReference type="Gene3D" id="1.20.58.220">
    <property type="entry name" value="Phosphate transport system protein phou homolog 2, domain 2"/>
    <property type="match status" value="1"/>
</dbReference>
<evidence type="ECO:0000256" key="2">
    <source>
        <dbReference type="ARBA" id="ARBA00022475"/>
    </source>
</evidence>
<keyword evidence="6" id="KW-0175">Coiled coil</keyword>
<keyword evidence="5 7" id="KW-0472">Membrane</keyword>
<dbReference type="SUPFAM" id="SSF109755">
    <property type="entry name" value="PhoU-like"/>
    <property type="match status" value="1"/>
</dbReference>
<dbReference type="InterPro" id="IPR004633">
    <property type="entry name" value="NaPi_cotrn-rel/YqeW-like"/>
</dbReference>
<name>A0A1G5S160_PSEXY</name>
<evidence type="ECO:0000313" key="9">
    <source>
        <dbReference type="EMBL" id="SCZ80125.1"/>
    </source>
</evidence>
<dbReference type="Proteomes" id="UP000199428">
    <property type="component" value="Unassembled WGS sequence"/>
</dbReference>
<evidence type="ECO:0000256" key="3">
    <source>
        <dbReference type="ARBA" id="ARBA00022692"/>
    </source>
</evidence>
<dbReference type="GO" id="GO:0005436">
    <property type="term" value="F:sodium:phosphate symporter activity"/>
    <property type="evidence" value="ECO:0007669"/>
    <property type="project" value="InterPro"/>
</dbReference>
<feature type="transmembrane region" description="Helical" evidence="7">
    <location>
        <begin position="284"/>
        <end position="308"/>
    </location>
</feature>
<feature type="domain" description="PhoU" evidence="8">
    <location>
        <begin position="347"/>
        <end position="431"/>
    </location>
</feature>
<protein>
    <submittedName>
        <fullName evidence="9">Phosphate:Na+ symporter</fullName>
    </submittedName>
</protein>
<feature type="coiled-coil region" evidence="6">
    <location>
        <begin position="444"/>
        <end position="499"/>
    </location>
</feature>
<feature type="transmembrane region" description="Helical" evidence="7">
    <location>
        <begin position="47"/>
        <end position="64"/>
    </location>
</feature>
<evidence type="ECO:0000259" key="8">
    <source>
        <dbReference type="Pfam" id="PF01895"/>
    </source>
</evidence>
<dbReference type="RefSeq" id="WP_090163352.1">
    <property type="nucleotide sequence ID" value="NZ_FMWK01000012.1"/>
</dbReference>
<feature type="domain" description="PhoU" evidence="8">
    <location>
        <begin position="450"/>
        <end position="533"/>
    </location>
</feature>
<sequence length="540" mass="59169">MTIAQMISLLGGVGLFLFGMSIMSTGLKNSCGDNLQVILEKATTNKFVAVIVGLVMTVLVQSSSATDVMVIGFVNSGMMTLAQAIGVILGANIGTTVTAQITAFNIATFTPLFLFSGAVMYLFIKKDLVKHIGTVIMGFGMLFQGITIMKAAIAPLSHSEMFKNFLSGLTNPFVALVFGIAFTALLQSSSSATVIFQAFVVQGILDYNVAVYLVIGAAIGSVTPNLLASLTANRNGKRSAILNLLFNVIRAAIIVIIINVTPLLSWIQSTSSDPARQIANTHTIFAILAVCIIFPFTDLIIKLTYMFIPELPEETRAAEDRKLVFMTQMGNVPPNMAIHQAQLEAARMGAIAAENYEKAIDCFFDYSPEKVEDVEEREETVNILNHAIQDAMVKLQTLNLTPAMLRRISAITIAVTDMERISDHAENIIEYATRMKNKKTKLSKKAAKELKEMAENSMEEVELAIDIFTSENYDNLSKIEKLEAKVDKQEKQLINHHVERLMENKCEPIAGVIFSDMVTDIERCADHAINIAYALKDTNK</sequence>
<evidence type="ECO:0000256" key="7">
    <source>
        <dbReference type="SAM" id="Phobius"/>
    </source>
</evidence>
<keyword evidence="3 7" id="KW-0812">Transmembrane</keyword>
<dbReference type="AlphaFoldDB" id="A0A1G5S160"/>
<accession>A0A1G5S160</accession>
<evidence type="ECO:0000313" key="10">
    <source>
        <dbReference type="Proteomes" id="UP000199428"/>
    </source>
</evidence>
<evidence type="ECO:0000256" key="6">
    <source>
        <dbReference type="SAM" id="Coils"/>
    </source>
</evidence>
<reference evidence="9 10" key="1">
    <citation type="submission" date="2016-10" db="EMBL/GenBank/DDBJ databases">
        <authorList>
            <person name="de Groot N.N."/>
        </authorList>
    </citation>
    <scope>NUCLEOTIDE SEQUENCE [LARGE SCALE GENOMIC DNA]</scope>
    <source>
        <strain evidence="9 10">DSM 10317</strain>
    </source>
</reference>
<keyword evidence="4 7" id="KW-1133">Transmembrane helix</keyword>
<evidence type="ECO:0000256" key="5">
    <source>
        <dbReference type="ARBA" id="ARBA00023136"/>
    </source>
</evidence>
<keyword evidence="2" id="KW-1003">Cell membrane</keyword>
<comment type="subcellular location">
    <subcellularLocation>
        <location evidence="1">Cell membrane</location>
        <topology evidence="1">Multi-pass membrane protein</topology>
    </subcellularLocation>
</comment>
<dbReference type="InterPro" id="IPR026022">
    <property type="entry name" value="PhoU_dom"/>
</dbReference>
<feature type="transmembrane region" description="Helical" evidence="7">
    <location>
        <begin position="165"/>
        <end position="187"/>
    </location>
</feature>
<dbReference type="PANTHER" id="PTHR10010:SF46">
    <property type="entry name" value="SODIUM-DEPENDENT PHOSPHATE TRANSPORT PROTEIN 2B"/>
    <property type="match status" value="1"/>
</dbReference>
<dbReference type="NCBIfam" id="NF037997">
    <property type="entry name" value="Na_Pi_symport"/>
    <property type="match status" value="1"/>
</dbReference>
<feature type="transmembrane region" description="Helical" evidence="7">
    <location>
        <begin position="70"/>
        <end position="91"/>
    </location>
</feature>
<dbReference type="InterPro" id="IPR003841">
    <property type="entry name" value="Na/Pi_transpt"/>
</dbReference>
<feature type="transmembrane region" description="Helical" evidence="7">
    <location>
        <begin position="103"/>
        <end position="124"/>
    </location>
</feature>
<organism evidence="9 10">
    <name type="scientific">Pseudobutyrivibrio xylanivorans</name>
    <dbReference type="NCBI Taxonomy" id="185007"/>
    <lineage>
        <taxon>Bacteria</taxon>
        <taxon>Bacillati</taxon>
        <taxon>Bacillota</taxon>
        <taxon>Clostridia</taxon>
        <taxon>Lachnospirales</taxon>
        <taxon>Lachnospiraceae</taxon>
        <taxon>Pseudobutyrivibrio</taxon>
    </lineage>
</organism>